<keyword evidence="4" id="KW-1185">Reference proteome</keyword>
<accession>A0A1I0MM98</accession>
<evidence type="ECO:0000256" key="1">
    <source>
        <dbReference type="SAM" id="MobiDB-lite"/>
    </source>
</evidence>
<feature type="transmembrane region" description="Helical" evidence="2">
    <location>
        <begin position="53"/>
        <end position="73"/>
    </location>
</feature>
<organism evidence="3 4">
    <name type="scientific">Natrinema salifodinae</name>
    <dbReference type="NCBI Taxonomy" id="1202768"/>
    <lineage>
        <taxon>Archaea</taxon>
        <taxon>Methanobacteriati</taxon>
        <taxon>Methanobacteriota</taxon>
        <taxon>Stenosarchaea group</taxon>
        <taxon>Halobacteria</taxon>
        <taxon>Halobacteriales</taxon>
        <taxon>Natrialbaceae</taxon>
        <taxon>Natrinema</taxon>
    </lineage>
</organism>
<name>A0A1I0MM98_9EURY</name>
<sequence length="166" mass="17825">MLTAIGVLAAAALVTASLDLYRAFSYVAALFILAVVASASTEQRDRGSPFEPYTGLVGTLAVMFLAGLTGIWLLWNPATTSYSYVLGVPSSTLVYFALLWLAPAFAALYYSVIFDRIGGEAIVDDIIGEARDRQQREDLPLAPQHIERPARTDGFDGATDAEGDDD</sequence>
<dbReference type="EMBL" id="FOIS01000001">
    <property type="protein sequence ID" value="SEV88725.1"/>
    <property type="molecule type" value="Genomic_DNA"/>
</dbReference>
<feature type="transmembrane region" description="Helical" evidence="2">
    <location>
        <begin position="93"/>
        <end position="112"/>
    </location>
</feature>
<proteinExistence type="predicted"/>
<keyword evidence="2" id="KW-1133">Transmembrane helix</keyword>
<gene>
    <name evidence="3" type="ORF">SAMN05216285_1077</name>
</gene>
<reference evidence="4" key="1">
    <citation type="submission" date="2016-10" db="EMBL/GenBank/DDBJ databases">
        <authorList>
            <person name="Varghese N."/>
        </authorList>
    </citation>
    <scope>NUCLEOTIDE SEQUENCE [LARGE SCALE GENOMIC DNA]</scope>
    <source>
        <strain evidence="4">CGMCC 1.12284</strain>
    </source>
</reference>
<dbReference type="AlphaFoldDB" id="A0A1I0MM98"/>
<feature type="transmembrane region" description="Helical" evidence="2">
    <location>
        <begin position="26"/>
        <end position="41"/>
    </location>
</feature>
<keyword evidence="2" id="KW-0472">Membrane</keyword>
<dbReference type="eggNOG" id="arCOG10742">
    <property type="taxonomic scope" value="Archaea"/>
</dbReference>
<evidence type="ECO:0000313" key="3">
    <source>
        <dbReference type="EMBL" id="SEV88725.1"/>
    </source>
</evidence>
<dbReference type="Proteomes" id="UP000183275">
    <property type="component" value="Unassembled WGS sequence"/>
</dbReference>
<evidence type="ECO:0000313" key="4">
    <source>
        <dbReference type="Proteomes" id="UP000183275"/>
    </source>
</evidence>
<protein>
    <submittedName>
        <fullName evidence="3">Uncharacterized protein</fullName>
    </submittedName>
</protein>
<dbReference type="STRING" id="1202768.SAMN05216285_1077"/>
<keyword evidence="2" id="KW-0812">Transmembrane</keyword>
<feature type="compositionally biased region" description="Basic and acidic residues" evidence="1">
    <location>
        <begin position="134"/>
        <end position="154"/>
    </location>
</feature>
<evidence type="ECO:0000256" key="2">
    <source>
        <dbReference type="SAM" id="Phobius"/>
    </source>
</evidence>
<feature type="region of interest" description="Disordered" evidence="1">
    <location>
        <begin position="134"/>
        <end position="166"/>
    </location>
</feature>